<evidence type="ECO:0000256" key="5">
    <source>
        <dbReference type="ARBA" id="ARBA00022801"/>
    </source>
</evidence>
<evidence type="ECO:0000256" key="1">
    <source>
        <dbReference type="ARBA" id="ARBA00004477"/>
    </source>
</evidence>
<evidence type="ECO:0000256" key="9">
    <source>
        <dbReference type="ARBA" id="ARBA00047280"/>
    </source>
</evidence>
<dbReference type="PANTHER" id="PTHR13046">
    <property type="entry name" value="PROTEASE U48 CAAX PRENYL PROTEASE RCE1"/>
    <property type="match status" value="1"/>
</dbReference>
<accession>A0A0G0AEI3</accession>
<evidence type="ECO:0000313" key="14">
    <source>
        <dbReference type="Proteomes" id="UP000034112"/>
    </source>
</evidence>
<dbReference type="GO" id="GO:0071586">
    <property type="term" value="P:CAAX-box protein processing"/>
    <property type="evidence" value="ECO:0007669"/>
    <property type="project" value="InterPro"/>
</dbReference>
<evidence type="ECO:0000256" key="3">
    <source>
        <dbReference type="ARBA" id="ARBA00022670"/>
    </source>
</evidence>
<gene>
    <name evidence="13" type="ORF">THAR02_04453</name>
</gene>
<comment type="catalytic activity">
    <reaction evidence="9">
        <text>Hydrolyzes the peptide bond -P2-(S-farnesyl or geranylgeranyl)C-P1'-P2'-P3'-COOH where P1' and P2' are amino acids with aliphatic sidechains and P3' is any C-terminal residue.</text>
        <dbReference type="EC" id="3.4.26.1"/>
    </reaction>
</comment>
<dbReference type="Pfam" id="PF02517">
    <property type="entry name" value="Rce1-like"/>
    <property type="match status" value="1"/>
</dbReference>
<comment type="similarity">
    <text evidence="2">Belongs to the peptidase U48 family.</text>
</comment>
<evidence type="ECO:0000256" key="11">
    <source>
        <dbReference type="SAM" id="Phobius"/>
    </source>
</evidence>
<proteinExistence type="inferred from homology"/>
<name>A0A0G0AEI3_TRIHA</name>
<dbReference type="InterPro" id="IPR003675">
    <property type="entry name" value="Rce1/LyrA-like_dom"/>
</dbReference>
<comment type="subcellular location">
    <subcellularLocation>
        <location evidence="1">Endoplasmic reticulum membrane</location>
        <topology evidence="1">Multi-pass membrane protein</topology>
    </subcellularLocation>
</comment>
<evidence type="ECO:0000256" key="8">
    <source>
        <dbReference type="ARBA" id="ARBA00023136"/>
    </source>
</evidence>
<dbReference type="EC" id="3.4.26.1" evidence="10"/>
<evidence type="ECO:0000313" key="13">
    <source>
        <dbReference type="EMBL" id="KKP03424.1"/>
    </source>
</evidence>
<reference evidence="14" key="1">
    <citation type="journal article" date="2015" name="Genome Announc.">
        <title>Draft whole-genome sequence of the biocontrol agent Trichoderma harzianum T6776.</title>
        <authorList>
            <person name="Baroncelli R."/>
            <person name="Piaggeschi G."/>
            <person name="Fiorini L."/>
            <person name="Bertolini E."/>
            <person name="Zapparata A."/>
            <person name="Pe M.E."/>
            <person name="Sarrocco S."/>
            <person name="Vannacci G."/>
        </authorList>
    </citation>
    <scope>NUCLEOTIDE SEQUENCE [LARGE SCALE GENOMIC DNA]</scope>
    <source>
        <strain evidence="14">T6776</strain>
    </source>
</reference>
<dbReference type="PANTHER" id="PTHR13046:SF0">
    <property type="entry name" value="CAAX PRENYL PROTEASE 2"/>
    <property type="match status" value="1"/>
</dbReference>
<feature type="transmembrane region" description="Helical" evidence="11">
    <location>
        <begin position="57"/>
        <end position="78"/>
    </location>
</feature>
<protein>
    <recommendedName>
        <fullName evidence="10">intramembrane prenyl-peptidase Rce1</fullName>
        <ecNumber evidence="10">3.4.26.1</ecNumber>
    </recommendedName>
</protein>
<feature type="domain" description="CAAX prenyl protease 2/Lysostaphin resistance protein A-like" evidence="12">
    <location>
        <begin position="145"/>
        <end position="252"/>
    </location>
</feature>
<dbReference type="GO" id="GO:0005789">
    <property type="term" value="C:endoplasmic reticulum membrane"/>
    <property type="evidence" value="ECO:0007669"/>
    <property type="project" value="UniProtKB-SubCell"/>
</dbReference>
<evidence type="ECO:0000256" key="4">
    <source>
        <dbReference type="ARBA" id="ARBA00022692"/>
    </source>
</evidence>
<feature type="transmembrane region" description="Helical" evidence="11">
    <location>
        <begin position="169"/>
        <end position="191"/>
    </location>
</feature>
<dbReference type="GO" id="GO:0004222">
    <property type="term" value="F:metalloendopeptidase activity"/>
    <property type="evidence" value="ECO:0007669"/>
    <property type="project" value="InterPro"/>
</dbReference>
<dbReference type="AlphaFoldDB" id="A0A0G0AEI3"/>
<dbReference type="OMA" id="HSFCNWC"/>
<dbReference type="OrthoDB" id="271604at2759"/>
<keyword evidence="6" id="KW-0256">Endoplasmic reticulum</keyword>
<dbReference type="EMBL" id="JOKZ01000110">
    <property type="protein sequence ID" value="KKP03424.1"/>
    <property type="molecule type" value="Genomic_DNA"/>
</dbReference>
<evidence type="ECO:0000256" key="2">
    <source>
        <dbReference type="ARBA" id="ARBA00006897"/>
    </source>
</evidence>
<evidence type="ECO:0000256" key="10">
    <source>
        <dbReference type="ARBA" id="ARBA00049729"/>
    </source>
</evidence>
<sequence length="312" mass="34504">MPHQMDPPPPGALSQPQAFGLLAAYTLIYVLPLYASSETRAAPGKSRDAPKAIRARIFVVSLSTTACSLVTFLLLPYVCTSAAATSCSPLHLMGYWPLGLVETLKSCLLTGLLFAAPLYECLIIDGVWREWADGLQPLREIWAEWPTWRNLVAGPITEECLFRSAAIPLLLVAGSSISRIIFLSPVVFGLAHVHHFYEFRITHPQTPLVAAIARSVLQFSYTSLFGAYANFLFLRTGSLLAVILVHTFCNSMGLPRVWGAVQPYWLDEADSSRPRRTILWSGIYYVLLIGGSVAWWKNFYPLTESPIALAVF</sequence>
<feature type="transmembrane region" description="Helical" evidence="11">
    <location>
        <begin position="98"/>
        <end position="119"/>
    </location>
</feature>
<feature type="transmembrane region" description="Helical" evidence="11">
    <location>
        <begin position="278"/>
        <end position="296"/>
    </location>
</feature>
<keyword evidence="8 11" id="KW-0472">Membrane</keyword>
<organism evidence="13 14">
    <name type="scientific">Trichoderma harzianum</name>
    <name type="common">Hypocrea lixii</name>
    <dbReference type="NCBI Taxonomy" id="5544"/>
    <lineage>
        <taxon>Eukaryota</taxon>
        <taxon>Fungi</taxon>
        <taxon>Dikarya</taxon>
        <taxon>Ascomycota</taxon>
        <taxon>Pezizomycotina</taxon>
        <taxon>Sordariomycetes</taxon>
        <taxon>Hypocreomycetidae</taxon>
        <taxon>Hypocreales</taxon>
        <taxon>Hypocreaceae</taxon>
        <taxon>Trichoderma</taxon>
    </lineage>
</organism>
<keyword evidence="3" id="KW-0645">Protease</keyword>
<evidence type="ECO:0000256" key="7">
    <source>
        <dbReference type="ARBA" id="ARBA00022989"/>
    </source>
</evidence>
<keyword evidence="4 11" id="KW-0812">Transmembrane</keyword>
<evidence type="ECO:0000259" key="12">
    <source>
        <dbReference type="Pfam" id="PF02517"/>
    </source>
</evidence>
<dbReference type="Proteomes" id="UP000034112">
    <property type="component" value="Unassembled WGS sequence"/>
</dbReference>
<keyword evidence="5" id="KW-0378">Hydrolase</keyword>
<feature type="transmembrane region" description="Helical" evidence="11">
    <location>
        <begin position="18"/>
        <end position="36"/>
    </location>
</feature>
<keyword evidence="7 11" id="KW-1133">Transmembrane helix</keyword>
<dbReference type="InterPro" id="IPR039731">
    <property type="entry name" value="Rce1"/>
</dbReference>
<evidence type="ECO:0000256" key="6">
    <source>
        <dbReference type="ARBA" id="ARBA00022824"/>
    </source>
</evidence>
<comment type="caution">
    <text evidence="13">The sequence shown here is derived from an EMBL/GenBank/DDBJ whole genome shotgun (WGS) entry which is preliminary data.</text>
</comment>